<dbReference type="GO" id="GO:0005737">
    <property type="term" value="C:cytoplasm"/>
    <property type="evidence" value="ECO:0007669"/>
    <property type="project" value="TreeGrafter"/>
</dbReference>
<dbReference type="Pfam" id="PF00069">
    <property type="entry name" value="Pkinase"/>
    <property type="match status" value="1"/>
</dbReference>
<dbReference type="SUPFAM" id="SSF56112">
    <property type="entry name" value="Protein kinase-like (PK-like)"/>
    <property type="match status" value="1"/>
</dbReference>
<dbReference type="GO" id="GO:0004713">
    <property type="term" value="F:protein tyrosine kinase activity"/>
    <property type="evidence" value="ECO:0007669"/>
    <property type="project" value="TreeGrafter"/>
</dbReference>
<dbReference type="Gene3D" id="3.30.200.20">
    <property type="entry name" value="Phosphorylase Kinase, domain 1"/>
    <property type="match status" value="1"/>
</dbReference>
<evidence type="ECO:0000259" key="8">
    <source>
        <dbReference type="PROSITE" id="PS50011"/>
    </source>
</evidence>
<dbReference type="InterPro" id="IPR000719">
    <property type="entry name" value="Prot_kinase_dom"/>
</dbReference>
<dbReference type="GeneID" id="115804673"/>
<dbReference type="Proteomes" id="UP000504632">
    <property type="component" value="Chromosome 2"/>
</dbReference>
<name>A0A6J2UL76_CHACN</name>
<dbReference type="OrthoDB" id="437530at2759"/>
<dbReference type="GO" id="GO:0005634">
    <property type="term" value="C:nucleus"/>
    <property type="evidence" value="ECO:0007669"/>
    <property type="project" value="TreeGrafter"/>
</dbReference>
<feature type="compositionally biased region" description="Polar residues" evidence="7">
    <location>
        <begin position="586"/>
        <end position="608"/>
    </location>
</feature>
<evidence type="ECO:0000313" key="10">
    <source>
        <dbReference type="RefSeq" id="XP_030621040.1"/>
    </source>
</evidence>
<feature type="region of interest" description="Disordered" evidence="7">
    <location>
        <begin position="575"/>
        <end position="608"/>
    </location>
</feature>
<keyword evidence="4" id="KW-0418">Kinase</keyword>
<organism evidence="9 10">
    <name type="scientific">Chanos chanos</name>
    <name type="common">Milkfish</name>
    <name type="synonym">Mugil chanos</name>
    <dbReference type="NCBI Taxonomy" id="29144"/>
    <lineage>
        <taxon>Eukaryota</taxon>
        <taxon>Metazoa</taxon>
        <taxon>Chordata</taxon>
        <taxon>Craniata</taxon>
        <taxon>Vertebrata</taxon>
        <taxon>Euteleostomi</taxon>
        <taxon>Actinopterygii</taxon>
        <taxon>Neopterygii</taxon>
        <taxon>Teleostei</taxon>
        <taxon>Ostariophysi</taxon>
        <taxon>Gonorynchiformes</taxon>
        <taxon>Chanidae</taxon>
        <taxon>Chanos</taxon>
    </lineage>
</organism>
<dbReference type="PANTHER" id="PTHR24058">
    <property type="entry name" value="DUAL SPECIFICITY PROTEIN KINASE"/>
    <property type="match status" value="1"/>
</dbReference>
<proteinExistence type="predicted"/>
<keyword evidence="2" id="KW-0808">Transferase</keyword>
<evidence type="ECO:0000256" key="1">
    <source>
        <dbReference type="ARBA" id="ARBA00022527"/>
    </source>
</evidence>
<dbReference type="InterPro" id="IPR050494">
    <property type="entry name" value="Ser_Thr_dual-spec_kinase"/>
</dbReference>
<dbReference type="GO" id="GO:0003677">
    <property type="term" value="F:DNA binding"/>
    <property type="evidence" value="ECO:0007669"/>
    <property type="project" value="UniProtKB-KW"/>
</dbReference>
<dbReference type="PROSITE" id="PS00107">
    <property type="entry name" value="PROTEIN_KINASE_ATP"/>
    <property type="match status" value="1"/>
</dbReference>
<dbReference type="PROSITE" id="PS00108">
    <property type="entry name" value="PROTEIN_KINASE_ST"/>
    <property type="match status" value="1"/>
</dbReference>
<keyword evidence="1" id="KW-0723">Serine/threonine-protein kinase</keyword>
<protein>
    <submittedName>
        <fullName evidence="10">Homeodomain-interacting protein kinase 4-like</fullName>
    </submittedName>
</protein>
<dbReference type="InParanoid" id="A0A6J2UL76"/>
<accession>A0A6J2UL76</accession>
<evidence type="ECO:0000256" key="4">
    <source>
        <dbReference type="ARBA" id="ARBA00022777"/>
    </source>
</evidence>
<dbReference type="AlphaFoldDB" id="A0A6J2UL76"/>
<evidence type="ECO:0000256" key="3">
    <source>
        <dbReference type="ARBA" id="ARBA00022741"/>
    </source>
</evidence>
<keyword evidence="3 6" id="KW-0547">Nucleotide-binding</keyword>
<evidence type="ECO:0000256" key="6">
    <source>
        <dbReference type="PROSITE-ProRule" id="PRU10141"/>
    </source>
</evidence>
<dbReference type="InterPro" id="IPR017441">
    <property type="entry name" value="Protein_kinase_ATP_BS"/>
</dbReference>
<dbReference type="GO" id="GO:0005524">
    <property type="term" value="F:ATP binding"/>
    <property type="evidence" value="ECO:0007669"/>
    <property type="project" value="UniProtKB-UniRule"/>
</dbReference>
<reference evidence="10" key="1">
    <citation type="submission" date="2025-08" db="UniProtKB">
        <authorList>
            <consortium name="RefSeq"/>
        </authorList>
    </citation>
    <scope>IDENTIFICATION</scope>
</reference>
<evidence type="ECO:0000256" key="7">
    <source>
        <dbReference type="SAM" id="MobiDB-lite"/>
    </source>
</evidence>
<evidence type="ECO:0000256" key="5">
    <source>
        <dbReference type="ARBA" id="ARBA00022840"/>
    </source>
</evidence>
<feature type="binding site" evidence="6">
    <location>
        <position position="40"/>
    </location>
    <ligand>
        <name>ATP</name>
        <dbReference type="ChEBI" id="CHEBI:30616"/>
    </ligand>
</feature>
<gene>
    <name evidence="10" type="primary">LOC115804673</name>
</gene>
<keyword evidence="9" id="KW-1185">Reference proteome</keyword>
<sequence length="718" mass="80677">MADIYSETEVYHTLDVIGKGTFGKVLKCWRGSDGELVAVKVMKSDAHKSRVIKNELKLIGALSKTNLENSHIVQFYEAFRDQSHHYLVFEMLEKNLYQFQKENGYRPLSILNIRTITCQILRALVKLKELGIIHADLKPENVMIVDQLRYPFRIKLIDFGSANIFNEVRFVKDPYIQSRFYRSPEIILGLPFCEKVDMWSLGCVMAEMFLGWPLYPGESEFDQICNICETQGLPHPHLLNSASKTNLYFQLVRNNCGGITWQLKPKRNTCSGTATKLTQGKDGTSERRKYIFTSLDNLCSINVTERDPTFHPEDLVAETVDKEFMVGLIKRMLTLDSHQRINPSSALRHHFMTMQHLCIDSDSQHYYQMSLQALQKALILGRAGNTAMTCYPTTEQQSLAHGKETGAPWAEQVHIHKSTDTYQACLDGDHFQRKACIEANYIQDAHTDTYPPCIEGYHANNHSETCTIEKPAERTLQHNPSAGLVQSTTEQLENLCLKAGANQEPSAVVWPETKMTDLHVPAEVVPKIKACQPFCDSNLPDSVEGLHMPWSCDGDDSLTSSMLAYINSLEGGQHGPRLKAAHRSCSGPTSGPQNESFFQENSGNPQGIKQAQLAPHTLLNSDLCPAGDLFNSSDILTADGLLSPQDLTDQIEQAGQALCNYAETEGVHFVPYEQEVCPCPHTQWPRVINWTSDPEVVPLLHYGPSDCSSTSQENFLQY</sequence>
<dbReference type="RefSeq" id="XP_030621040.1">
    <property type="nucleotide sequence ID" value="XM_030765180.1"/>
</dbReference>
<dbReference type="PANTHER" id="PTHR24058:SF46">
    <property type="entry name" value="HOMEODOMAIN-INTERACTING PROTEIN KINASE 4"/>
    <property type="match status" value="1"/>
</dbReference>
<dbReference type="GO" id="GO:0004674">
    <property type="term" value="F:protein serine/threonine kinase activity"/>
    <property type="evidence" value="ECO:0007669"/>
    <property type="project" value="UniProtKB-KW"/>
</dbReference>
<dbReference type="SMART" id="SM00220">
    <property type="entry name" value="S_TKc"/>
    <property type="match status" value="1"/>
</dbReference>
<dbReference type="InterPro" id="IPR008271">
    <property type="entry name" value="Ser/Thr_kinase_AS"/>
</dbReference>
<dbReference type="InterPro" id="IPR011009">
    <property type="entry name" value="Kinase-like_dom_sf"/>
</dbReference>
<keyword evidence="5 6" id="KW-0067">ATP-binding</keyword>
<evidence type="ECO:0000256" key="2">
    <source>
        <dbReference type="ARBA" id="ARBA00022679"/>
    </source>
</evidence>
<dbReference type="Gene3D" id="1.10.510.10">
    <property type="entry name" value="Transferase(Phosphotransferase) domain 1"/>
    <property type="match status" value="1"/>
</dbReference>
<evidence type="ECO:0000313" key="9">
    <source>
        <dbReference type="Proteomes" id="UP000504632"/>
    </source>
</evidence>
<feature type="domain" description="Protein kinase" evidence="8">
    <location>
        <begin position="11"/>
        <end position="352"/>
    </location>
</feature>
<dbReference type="PROSITE" id="PS50011">
    <property type="entry name" value="PROTEIN_KINASE_DOM"/>
    <property type="match status" value="1"/>
</dbReference>